<feature type="transmembrane region" description="Helical" evidence="2">
    <location>
        <begin position="471"/>
        <end position="492"/>
    </location>
</feature>
<evidence type="ECO:0000313" key="4">
    <source>
        <dbReference type="Proteomes" id="UP000305196"/>
    </source>
</evidence>
<dbReference type="VEuPathDB" id="PlasmoDB:PVW1_000014800"/>
<evidence type="ECO:0000313" key="3">
    <source>
        <dbReference type="EMBL" id="SCA82204.1"/>
    </source>
</evidence>
<keyword evidence="2" id="KW-0812">Transmembrane</keyword>
<dbReference type="VEuPathDB" id="PlasmoDB:PVPAM_040012400"/>
<feature type="non-terminal residue" evidence="3">
    <location>
        <position position="493"/>
    </location>
</feature>
<feature type="non-terminal residue" evidence="3">
    <location>
        <position position="1"/>
    </location>
</feature>
<evidence type="ECO:0000256" key="2">
    <source>
        <dbReference type="SAM" id="Phobius"/>
    </source>
</evidence>
<keyword evidence="2" id="KW-1133">Transmembrane helix</keyword>
<feature type="compositionally biased region" description="Polar residues" evidence="1">
    <location>
        <begin position="333"/>
        <end position="349"/>
    </location>
</feature>
<proteinExistence type="predicted"/>
<accession>A0A1G4ECA5</accession>
<keyword evidence="2" id="KW-0472">Membrane</keyword>
<dbReference type="VEuPathDB" id="PlasmoDB:PVX_112720"/>
<dbReference type="Proteomes" id="UP000305196">
    <property type="component" value="Unassembled WGS sequence"/>
</dbReference>
<organism evidence="3 4">
    <name type="scientific">Plasmodium vivax</name>
    <name type="common">malaria parasite P. vivax</name>
    <dbReference type="NCBI Taxonomy" id="5855"/>
    <lineage>
        <taxon>Eukaryota</taxon>
        <taxon>Sar</taxon>
        <taxon>Alveolata</taxon>
        <taxon>Apicomplexa</taxon>
        <taxon>Aconoidasida</taxon>
        <taxon>Haemosporida</taxon>
        <taxon>Plasmodiidae</taxon>
        <taxon>Plasmodium</taxon>
        <taxon>Plasmodium (Plasmodium)</taxon>
    </lineage>
</organism>
<feature type="region of interest" description="Disordered" evidence="1">
    <location>
        <begin position="331"/>
        <end position="355"/>
    </location>
</feature>
<dbReference type="InterPro" id="IPR008780">
    <property type="entry name" value="Plasmodium_Vir"/>
</dbReference>
<reference evidence="3 4" key="1">
    <citation type="submission" date="2016-07" db="EMBL/GenBank/DDBJ databases">
        <authorList>
            <consortium name="Pathogen Informatics"/>
        </authorList>
    </citation>
    <scope>NUCLEOTIDE SEQUENCE [LARGE SCALE GENOMIC DNA]</scope>
</reference>
<dbReference type="VEuPathDB" id="PlasmoDB:PVP01_0002900"/>
<name>A0A1G4ECA5_PLAVI</name>
<sequence length="493" mass="57517">DKILEKSFSYNIYQIFNTDVKEKNFETCCNKFTKLANGKESDKYTLCRKIARNADYLFDNMNTIEYSTLCFHYRHWLYQNLRKIIEKDTDGETKQSIATKFLDAKNCIMYTYRLYNCLFDLKKDELDDLKKKIEEKYLYDYFSNYNSIQTYETCEHVTLDKYEKYLTNITSLYEEHKKKYECCDGSWLSDCYNYFKCDDNLNPHKLLLKLKNEANGRCNYLEKKNQHSESDTTISSQKVEQDIMSTFYTGPCKNIGEDRLICSLRKASNKSPKIPMHRTKYMTTIEYDPNNMKFPPHSRPSNMTETAVNSNNRISSVSVGSHVSNKHIEAKVTISSDRTQQNKPVTPESSKTENKHLQTVEVQGGFKWKIGHGNISCARNNPNADKYNLCGYVQRLKETQKSIKGLNIGAKLLENNMLSTYENINNSGQSEFMNKGDSHINFYPDDLTLTSRDIYNSNLPLPEEHILNSTYIRVSMVAALIIGIVFLFFIYYK</sequence>
<protein>
    <submittedName>
        <fullName evidence="3">VIR protein</fullName>
    </submittedName>
</protein>
<dbReference type="EMBL" id="FLYI01000520">
    <property type="protein sequence ID" value="SCA82204.1"/>
    <property type="molecule type" value="Genomic_DNA"/>
</dbReference>
<dbReference type="Pfam" id="PF05795">
    <property type="entry name" value="Plasmodium_Vir"/>
    <property type="match status" value="1"/>
</dbReference>
<gene>
    <name evidence="3" type="ORF">PVC01_000134400</name>
</gene>
<evidence type="ECO:0000256" key="1">
    <source>
        <dbReference type="SAM" id="MobiDB-lite"/>
    </source>
</evidence>
<dbReference type="AlphaFoldDB" id="A0A1G4ECA5"/>